<evidence type="ECO:0000256" key="1">
    <source>
        <dbReference type="SAM" id="MobiDB-lite"/>
    </source>
</evidence>
<dbReference type="EMBL" id="MT141499">
    <property type="protein sequence ID" value="QJA63549.1"/>
    <property type="molecule type" value="Genomic_DNA"/>
</dbReference>
<evidence type="ECO:0000313" key="2">
    <source>
        <dbReference type="EMBL" id="QJA63549.1"/>
    </source>
</evidence>
<reference evidence="2" key="1">
    <citation type="submission" date="2020-03" db="EMBL/GenBank/DDBJ databases">
        <title>The deep terrestrial virosphere.</title>
        <authorList>
            <person name="Holmfeldt K."/>
            <person name="Nilsson E."/>
            <person name="Simone D."/>
            <person name="Lopez-Fernandez M."/>
            <person name="Wu X."/>
            <person name="de Brujin I."/>
            <person name="Lundin D."/>
            <person name="Andersson A."/>
            <person name="Bertilsson S."/>
            <person name="Dopson M."/>
        </authorList>
    </citation>
    <scope>NUCLEOTIDE SEQUENCE</scope>
    <source>
        <strain evidence="2">MM415B00619</strain>
    </source>
</reference>
<accession>A0A6M3J111</accession>
<evidence type="ECO:0008006" key="3">
    <source>
        <dbReference type="Google" id="ProtNLM"/>
    </source>
</evidence>
<sequence>MFASFYMDIKQEIKTRRQAAEDYLKDKRIVWDNAEQLFHNQNNDAISSETKSQVFDPKLATLAIERSYRVMAQLQTGKVKGISKNDMGDAELKNLLLEKYVIPNANAQWDFLTKMRMMDLYSNIYGNMFSLVDWDVKPNGYIGPDVWILNIRDVFPQVGAVSLDDSDHIIVRTWKPLSYFENLKKDKDYTNVDKIVTKLKDLSGSKQSRNQSIDVSQREGDQYPTSEPAKNSGYFEVLTQFEKDRWVDYCTDADLVFRDRKNPQDDGDLPIKCKHSIPLLDDFMGMSDFERGGSMQKTINSAWNLYLDAVKMSIFPPILINKDNIASMASITQTAAAKWLVRNQITNAASPLQLSPQGIATFNNVYQVATASILNLFGTTETQTTAQTDPTFGRTPQALKMQNQRENTRDNADRYYMESYLSQLMKKFCNLLSKKQPKAITVRMFGDEMEQLSRNYPTATENYDETSGKLTVKKGSDSSLYDYEIVTGSTYAIDQQQQGENMANLLSMFQQAQTPQGNTLVAQLEKDGYKFNFGELFKRLISNSGIQDWDKILTELSQEEQADKVLQADSQQFQQALQQMNGNVNQTPPLPGQGMEGAVQSGPPQGGIPQGNLG</sequence>
<protein>
    <recommendedName>
        <fullName evidence="3">Portal protein</fullName>
    </recommendedName>
</protein>
<organism evidence="2">
    <name type="scientific">viral metagenome</name>
    <dbReference type="NCBI Taxonomy" id="1070528"/>
    <lineage>
        <taxon>unclassified sequences</taxon>
        <taxon>metagenomes</taxon>
        <taxon>organismal metagenomes</taxon>
    </lineage>
</organism>
<feature type="region of interest" description="Disordered" evidence="1">
    <location>
        <begin position="582"/>
        <end position="614"/>
    </location>
</feature>
<feature type="region of interest" description="Disordered" evidence="1">
    <location>
        <begin position="207"/>
        <end position="228"/>
    </location>
</feature>
<name>A0A6M3J111_9ZZZZ</name>
<dbReference type="AlphaFoldDB" id="A0A6M3J111"/>
<proteinExistence type="predicted"/>
<feature type="compositionally biased region" description="Gly residues" evidence="1">
    <location>
        <begin position="604"/>
        <end position="614"/>
    </location>
</feature>
<gene>
    <name evidence="2" type="ORF">MM415B00619_0028</name>
</gene>